<dbReference type="AlphaFoldDB" id="A0AAD8DTZ5"/>
<evidence type="ECO:0000313" key="4">
    <source>
        <dbReference type="Proteomes" id="UP001231518"/>
    </source>
</evidence>
<feature type="transmembrane region" description="Helical" evidence="2">
    <location>
        <begin position="451"/>
        <end position="472"/>
    </location>
</feature>
<dbReference type="Proteomes" id="UP001231518">
    <property type="component" value="Chromosome 12"/>
</dbReference>
<proteinExistence type="predicted"/>
<gene>
    <name evidence="3" type="ORF">PYW07_002059</name>
</gene>
<dbReference type="GO" id="GO:0007270">
    <property type="term" value="P:neuron-neuron synaptic transmission"/>
    <property type="evidence" value="ECO:0007669"/>
    <property type="project" value="TreeGrafter"/>
</dbReference>
<evidence type="ECO:0000256" key="2">
    <source>
        <dbReference type="SAM" id="Phobius"/>
    </source>
</evidence>
<feature type="transmembrane region" description="Helical" evidence="2">
    <location>
        <begin position="287"/>
        <end position="306"/>
    </location>
</feature>
<feature type="transmembrane region" description="Helical" evidence="2">
    <location>
        <begin position="596"/>
        <end position="616"/>
    </location>
</feature>
<sequence>MKINLDDGMPPNLTESLLPEATPRKLEKAKSLESCASSTAPDCSCDEVSYGIGDAVFSCFVVAPNVVSVWRGTWGLMELKPQMFPFAQIYLLGIVIHISFAILRTKLLSRSAGAWSNPEGGSVSWVRERLLSRVYTYIFILSNIMHWRGGWGLLDMSVDAILPDLDDPHRPVLIGAITLTFYIAITMLRSSRNLLASPYFLVTDGKEPTYIFSTRFQISRRIIQASPEQTRYVRARDGDNAITSSNLAARRAGGSCQSGAHRHSADMRGSTAGLADTLASGSRAHAALLECADALFASLVVAPAVVTYWKSTWTLMDLYVLPDEPVGSAAACAAFGLCCDLLFSVFQTQLSKYLKPERGRLTYYVVSRVCTAVAGVACVGAWRGVWNLLNECTGDSARTLLSTTAAATLSLAALRALRNICAAPFAVAVDTPQDYFDVPTMFRTNSRETMLYILDCIFSVGVVGSLVVFVWRGSWALLDIFLLPDDRTKSCWLSLIGGYAVVIVTFALQAPVRWSAARLHGAPRLLLADVYHFVSFIATVNVWRGVWGLLDIYFFPASRLLLADVYHFVSFIAAVNVWRGVWGLLDIYFFPASRLLLADVYHFVSFIAAVNVWRGVWGLLDIYFFPASRLLLADVYHFVSFIATVNVWREMWGLLDIYFFPASRLLLADVYHFVSFIATVNVWREMWGLLDIYFFPETPKLSNWCSHIVSLTLLILLNCSNSVIVRGVYIDAEEPAGECVVFPCHYLRLFFHKERTKKRHRRALQAAAAAGRKPEDASLPLQMPEEKV</sequence>
<feature type="transmembrane region" description="Helical" evidence="2">
    <location>
        <begin position="83"/>
        <end position="103"/>
    </location>
</feature>
<name>A0AAD8DTZ5_MYTSE</name>
<feature type="transmembrane region" description="Helical" evidence="2">
    <location>
        <begin position="134"/>
        <end position="151"/>
    </location>
</feature>
<dbReference type="GO" id="GO:0007274">
    <property type="term" value="P:neuromuscular synaptic transmission"/>
    <property type="evidence" value="ECO:0007669"/>
    <property type="project" value="TreeGrafter"/>
</dbReference>
<keyword evidence="2" id="KW-1133">Transmembrane helix</keyword>
<protein>
    <submittedName>
        <fullName evidence="3">Uncharacterized protein</fullName>
    </submittedName>
</protein>
<comment type="caution">
    <text evidence="3">The sequence shown here is derived from an EMBL/GenBank/DDBJ whole genome shotgun (WGS) entry which is preliminary data.</text>
</comment>
<feature type="transmembrane region" description="Helical" evidence="2">
    <location>
        <begin position="365"/>
        <end position="385"/>
    </location>
</feature>
<dbReference type="EMBL" id="JARGEI010000013">
    <property type="protein sequence ID" value="KAJ8721284.1"/>
    <property type="molecule type" value="Genomic_DNA"/>
</dbReference>
<keyword evidence="4" id="KW-1185">Reference proteome</keyword>
<keyword evidence="2" id="KW-0812">Transmembrane</keyword>
<accession>A0AAD8DTZ5</accession>
<dbReference type="Pfam" id="PF15993">
    <property type="entry name" value="Fuseless"/>
    <property type="match status" value="6"/>
</dbReference>
<feature type="region of interest" description="Disordered" evidence="1">
    <location>
        <begin position="766"/>
        <end position="788"/>
    </location>
</feature>
<feature type="transmembrane region" description="Helical" evidence="2">
    <location>
        <begin position="566"/>
        <end position="589"/>
    </location>
</feature>
<keyword evidence="2" id="KW-0472">Membrane</keyword>
<reference evidence="3" key="1">
    <citation type="submission" date="2023-03" db="EMBL/GenBank/DDBJ databases">
        <title>Chromosome-level genomes of two armyworms, Mythimna separata and Mythimna loreyi, provide insights into the biosynthesis and reception of sex pheromones.</title>
        <authorList>
            <person name="Zhao H."/>
        </authorList>
    </citation>
    <scope>NUCLEOTIDE SEQUENCE</scope>
    <source>
        <strain evidence="3">BeijingLab</strain>
        <tissue evidence="3">Pupa</tissue>
    </source>
</reference>
<feature type="transmembrane region" description="Helical" evidence="2">
    <location>
        <begin position="622"/>
        <end position="645"/>
    </location>
</feature>
<feature type="transmembrane region" description="Helical" evidence="2">
    <location>
        <begin position="492"/>
        <end position="514"/>
    </location>
</feature>
<dbReference type="GO" id="GO:0042734">
    <property type="term" value="C:presynaptic membrane"/>
    <property type="evidence" value="ECO:0007669"/>
    <property type="project" value="TreeGrafter"/>
</dbReference>
<feature type="transmembrane region" description="Helical" evidence="2">
    <location>
        <begin position="326"/>
        <end position="345"/>
    </location>
</feature>
<evidence type="ECO:0000256" key="1">
    <source>
        <dbReference type="SAM" id="MobiDB-lite"/>
    </source>
</evidence>
<evidence type="ECO:0000313" key="3">
    <source>
        <dbReference type="EMBL" id="KAJ8721284.1"/>
    </source>
</evidence>
<dbReference type="PANTHER" id="PTHR35270:SF2">
    <property type="entry name" value="FUSELESS, ISOFORM A"/>
    <property type="match status" value="1"/>
</dbReference>
<feature type="transmembrane region" description="Helical" evidence="2">
    <location>
        <begin position="171"/>
        <end position="188"/>
    </location>
</feature>
<organism evidence="3 4">
    <name type="scientific">Mythimna separata</name>
    <name type="common">Oriental armyworm</name>
    <name type="synonym">Pseudaletia separata</name>
    <dbReference type="NCBI Taxonomy" id="271217"/>
    <lineage>
        <taxon>Eukaryota</taxon>
        <taxon>Metazoa</taxon>
        <taxon>Ecdysozoa</taxon>
        <taxon>Arthropoda</taxon>
        <taxon>Hexapoda</taxon>
        <taxon>Insecta</taxon>
        <taxon>Pterygota</taxon>
        <taxon>Neoptera</taxon>
        <taxon>Endopterygota</taxon>
        <taxon>Lepidoptera</taxon>
        <taxon>Glossata</taxon>
        <taxon>Ditrysia</taxon>
        <taxon>Noctuoidea</taxon>
        <taxon>Noctuidae</taxon>
        <taxon>Noctuinae</taxon>
        <taxon>Hadenini</taxon>
        <taxon>Mythimna</taxon>
    </lineage>
</organism>
<dbReference type="PANTHER" id="PTHR35270">
    <property type="entry name" value="FUSELESS, ISOFORM A"/>
    <property type="match status" value="1"/>
</dbReference>
<feature type="transmembrane region" description="Helical" evidence="2">
    <location>
        <begin position="526"/>
        <end position="546"/>
    </location>
</feature>
<dbReference type="GO" id="GO:0070073">
    <property type="term" value="P:clustering of voltage-gated calcium channels"/>
    <property type="evidence" value="ECO:0007669"/>
    <property type="project" value="TreeGrafter"/>
</dbReference>
<dbReference type="InterPro" id="IPR032751">
    <property type="entry name" value="Fuseless"/>
</dbReference>